<evidence type="ECO:0000259" key="4">
    <source>
        <dbReference type="Pfam" id="PF24758"/>
    </source>
</evidence>
<accession>A0A811PVS3</accession>
<protein>
    <recommendedName>
        <fullName evidence="7">F-box domain-containing protein</fullName>
    </recommendedName>
</protein>
<evidence type="ECO:0000313" key="5">
    <source>
        <dbReference type="EMBL" id="CAD6246753.1"/>
    </source>
</evidence>
<dbReference type="InterPro" id="IPR036047">
    <property type="entry name" value="F-box-like_dom_sf"/>
</dbReference>
<dbReference type="AlphaFoldDB" id="A0A811PVS3"/>
<dbReference type="CDD" id="cd22160">
    <property type="entry name" value="F-box_AtFBL13-like"/>
    <property type="match status" value="1"/>
</dbReference>
<reference evidence="5" key="1">
    <citation type="submission" date="2020-10" db="EMBL/GenBank/DDBJ databases">
        <authorList>
            <person name="Han B."/>
            <person name="Lu T."/>
            <person name="Zhao Q."/>
            <person name="Huang X."/>
            <person name="Zhao Y."/>
        </authorList>
    </citation>
    <scope>NUCLEOTIDE SEQUENCE</scope>
</reference>
<evidence type="ECO:0000313" key="6">
    <source>
        <dbReference type="Proteomes" id="UP000604825"/>
    </source>
</evidence>
<evidence type="ECO:0008006" key="7">
    <source>
        <dbReference type="Google" id="ProtNLM"/>
    </source>
</evidence>
<sequence length="645" mass="71017">MGRKREAWMLHGARCAPNLVRLRSVAAGGALEPAVCSSPLPQSPTGPPANQVRPMETLAAARRAKRRKPEAPESAEQEGGVNISPLPATSAPDSSPPGAGGDEPYIQDPPPGAGGEEGDGIDRISLLPDAILGEVISLLPTRDAARTQILATRWRHLWRSAPLNLDGGDLRTIDVVSRILSAHRGSGRRFRFPAQRLQDHPATVDAWLRSPALDNLQEIDCWIRFIWGPQVLQPPPPPASAFRLSSCLCVATLSQCHLSDDVAQALRFPKLKKLALQWINISEDSLHNIIAAAITSSPRPSSSKLSVASDPLPLPCMKLRSHGLEAGLGDARGRGVLEVAEAEALEKELVPRRGSGSGDLFHILFYLSRRLVKAIGDALSAIFGFRCVRINSASLTSIGVGANAGYEPTLTFLEEFIVEDAPCLKRILYHRPTQRGMRLQVSVISAPNLETLGCLNSSDYSSRLTLGSMIIEPCSIKEFRVFNSTTPACTVKILAVYIFTLSLDVIIDLMRCFPCLEKLYIQSYQGGDKNLWRRKHRNLVKCLDIRLKTVVLNRYRGIRSQVNFATFFVLNVAFQGQRYNVSERFLAEQHQLLQLEKRASRCAQFYFTTKRCDHDFMHITHAHDLSIADPFECEGTGVGVCPSFE</sequence>
<dbReference type="InterPro" id="IPR001810">
    <property type="entry name" value="F-box_dom"/>
</dbReference>
<feature type="region of interest" description="Disordered" evidence="1">
    <location>
        <begin position="37"/>
        <end position="121"/>
    </location>
</feature>
<feature type="domain" description="F-box" evidence="2">
    <location>
        <begin position="124"/>
        <end position="164"/>
    </location>
</feature>
<dbReference type="Pfam" id="PF24758">
    <property type="entry name" value="LRR_At5g56370"/>
    <property type="match status" value="2"/>
</dbReference>
<dbReference type="EMBL" id="CAJGYO010000007">
    <property type="protein sequence ID" value="CAD6246753.1"/>
    <property type="molecule type" value="Genomic_DNA"/>
</dbReference>
<dbReference type="InterPro" id="IPR053781">
    <property type="entry name" value="F-box_AtFBL13-like"/>
</dbReference>
<evidence type="ECO:0000259" key="3">
    <source>
        <dbReference type="Pfam" id="PF08387"/>
    </source>
</evidence>
<keyword evidence="6" id="KW-1185">Reference proteome</keyword>
<feature type="domain" description="F-box/LRR-repeat protein 15/At3g58940/PEG3-like LRR" evidence="4">
    <location>
        <begin position="381"/>
        <end position="521"/>
    </location>
</feature>
<dbReference type="InterPro" id="IPR032675">
    <property type="entry name" value="LRR_dom_sf"/>
</dbReference>
<dbReference type="PANTHER" id="PTHR32141">
    <property type="match status" value="1"/>
</dbReference>
<comment type="caution">
    <text evidence="5">The sequence shown here is derived from an EMBL/GenBank/DDBJ whole genome shotgun (WGS) entry which is preliminary data.</text>
</comment>
<dbReference type="Pfam" id="PF08387">
    <property type="entry name" value="FBD"/>
    <property type="match status" value="1"/>
</dbReference>
<evidence type="ECO:0000259" key="2">
    <source>
        <dbReference type="Pfam" id="PF00646"/>
    </source>
</evidence>
<dbReference type="Pfam" id="PF00646">
    <property type="entry name" value="F-box"/>
    <property type="match status" value="1"/>
</dbReference>
<feature type="domain" description="F-box/LRR-repeat protein 15/At3g58940/PEG3-like LRR" evidence="4">
    <location>
        <begin position="204"/>
        <end position="325"/>
    </location>
</feature>
<dbReference type="InterPro" id="IPR006566">
    <property type="entry name" value="FBD"/>
</dbReference>
<dbReference type="InterPro" id="IPR055411">
    <property type="entry name" value="LRR_FXL15/At3g58940/PEG3-like"/>
</dbReference>
<organism evidence="5 6">
    <name type="scientific">Miscanthus lutarioriparius</name>
    <dbReference type="NCBI Taxonomy" id="422564"/>
    <lineage>
        <taxon>Eukaryota</taxon>
        <taxon>Viridiplantae</taxon>
        <taxon>Streptophyta</taxon>
        <taxon>Embryophyta</taxon>
        <taxon>Tracheophyta</taxon>
        <taxon>Spermatophyta</taxon>
        <taxon>Magnoliopsida</taxon>
        <taxon>Liliopsida</taxon>
        <taxon>Poales</taxon>
        <taxon>Poaceae</taxon>
        <taxon>PACMAD clade</taxon>
        <taxon>Panicoideae</taxon>
        <taxon>Andropogonodae</taxon>
        <taxon>Andropogoneae</taxon>
        <taxon>Saccharinae</taxon>
        <taxon>Miscanthus</taxon>
    </lineage>
</organism>
<dbReference type="PANTHER" id="PTHR32141:SF144">
    <property type="entry name" value="OS07G0277500 PROTEIN"/>
    <property type="match status" value="1"/>
</dbReference>
<dbReference type="OrthoDB" id="1939276at2759"/>
<gene>
    <name evidence="5" type="ORF">NCGR_LOCUS30997</name>
</gene>
<dbReference type="InterPro" id="IPR055302">
    <property type="entry name" value="F-box_dom-containing"/>
</dbReference>
<dbReference type="SUPFAM" id="SSF81383">
    <property type="entry name" value="F-box domain"/>
    <property type="match status" value="1"/>
</dbReference>
<feature type="domain" description="FBD" evidence="3">
    <location>
        <begin position="537"/>
        <end position="571"/>
    </location>
</feature>
<dbReference type="Gene3D" id="3.80.10.10">
    <property type="entry name" value="Ribonuclease Inhibitor"/>
    <property type="match status" value="1"/>
</dbReference>
<evidence type="ECO:0000256" key="1">
    <source>
        <dbReference type="SAM" id="MobiDB-lite"/>
    </source>
</evidence>
<proteinExistence type="predicted"/>
<dbReference type="Proteomes" id="UP000604825">
    <property type="component" value="Unassembled WGS sequence"/>
</dbReference>
<name>A0A811PVS3_9POAL</name>